<protein>
    <recommendedName>
        <fullName evidence="1">DUF6630 domain-containing protein</fullName>
    </recommendedName>
</protein>
<sequence>MEKHVPEISQADFIWLTNTYGKAGGYSHIDTKESVVHEIFPDKVLIGTAFLNCASYELSFATPVLQIKKNRLDNYKLHDKAVLIPDDMNEEDEEELVMRWEALMQELRLLEKLQGLSNARDPLVQLYLDIFDEEEAEIQISHLPEIIAPNVITIWEELQQALEATDNLAAFEWQEFATGGIDALNALAPLQRAGVVLEAPAPEDIATFLAADDYAKAVLDFVNEQLDARELKIVAIGIVLDEYQTFTCLQMQDFRLANALWKLEELCLVCFF</sequence>
<accession>A0ABT3ILH5</accession>
<organism evidence="2 3">
    <name type="scientific">Chitinophaga nivalis</name>
    <dbReference type="NCBI Taxonomy" id="2991709"/>
    <lineage>
        <taxon>Bacteria</taxon>
        <taxon>Pseudomonadati</taxon>
        <taxon>Bacteroidota</taxon>
        <taxon>Chitinophagia</taxon>
        <taxon>Chitinophagales</taxon>
        <taxon>Chitinophagaceae</taxon>
        <taxon>Chitinophaga</taxon>
    </lineage>
</organism>
<dbReference type="EMBL" id="JAPDNS010000001">
    <property type="protein sequence ID" value="MCW3484818.1"/>
    <property type="molecule type" value="Genomic_DNA"/>
</dbReference>
<evidence type="ECO:0000313" key="2">
    <source>
        <dbReference type="EMBL" id="MCW3484818.1"/>
    </source>
</evidence>
<dbReference type="Pfam" id="PF20335">
    <property type="entry name" value="DUF6630"/>
    <property type="match status" value="1"/>
</dbReference>
<dbReference type="InterPro" id="IPR046582">
    <property type="entry name" value="DUF6630"/>
</dbReference>
<name>A0ABT3ILH5_9BACT</name>
<keyword evidence="3" id="KW-1185">Reference proteome</keyword>
<reference evidence="2 3" key="1">
    <citation type="submission" date="2022-10" db="EMBL/GenBank/DDBJ databases">
        <title>Chitinophaga nivalis PC15 sp. nov., isolated from Pyeongchang county, South Korea.</title>
        <authorList>
            <person name="Trinh H.N."/>
        </authorList>
    </citation>
    <scope>NUCLEOTIDE SEQUENCE [LARGE SCALE GENOMIC DNA]</scope>
    <source>
        <strain evidence="2 3">PC14</strain>
    </source>
</reference>
<gene>
    <name evidence="2" type="ORF">OL497_12975</name>
</gene>
<dbReference type="RefSeq" id="WP_264730717.1">
    <property type="nucleotide sequence ID" value="NZ_JAPDNR010000001.1"/>
</dbReference>
<feature type="domain" description="DUF6630" evidence="1">
    <location>
        <begin position="115"/>
        <end position="261"/>
    </location>
</feature>
<evidence type="ECO:0000259" key="1">
    <source>
        <dbReference type="Pfam" id="PF20335"/>
    </source>
</evidence>
<comment type="caution">
    <text evidence="2">The sequence shown here is derived from an EMBL/GenBank/DDBJ whole genome shotgun (WGS) entry which is preliminary data.</text>
</comment>
<evidence type="ECO:0000313" key="3">
    <source>
        <dbReference type="Proteomes" id="UP001207742"/>
    </source>
</evidence>
<proteinExistence type="predicted"/>
<dbReference type="Proteomes" id="UP001207742">
    <property type="component" value="Unassembled WGS sequence"/>
</dbReference>